<dbReference type="RefSeq" id="WP_377905913.1">
    <property type="nucleotide sequence ID" value="NZ_JBHRZS010000007.1"/>
</dbReference>
<dbReference type="SUPFAM" id="SSF160387">
    <property type="entry name" value="NosL/MerB-like"/>
    <property type="match status" value="1"/>
</dbReference>
<sequence length="146" mass="16566">MKNLTLWLLLSSAYLLFSCNTGPQAIQYGSEGCHYCKMTIVDKIHGAELVSDKGKVFKFDAAECMVNFFEDEPHFAMSGAYTNYYEQPEELLLVEEATFLISPNLPSPMGAFLTAFRQREVAEQVKAEKGGYLFSWEELKRELSKP</sequence>
<evidence type="ECO:0000313" key="1">
    <source>
        <dbReference type="EMBL" id="MFC3880556.1"/>
    </source>
</evidence>
<evidence type="ECO:0000313" key="2">
    <source>
        <dbReference type="Proteomes" id="UP001595805"/>
    </source>
</evidence>
<protein>
    <submittedName>
        <fullName evidence="1">Nitrous oxide reductase accessory protein NosL</fullName>
    </submittedName>
</protein>
<gene>
    <name evidence="1" type="ORF">ACFOSV_10230</name>
</gene>
<name>A0ABV8ARD2_9BACT</name>
<accession>A0ABV8ARD2</accession>
<dbReference type="EMBL" id="JBHRZS010000007">
    <property type="protein sequence ID" value="MFC3880556.1"/>
    <property type="molecule type" value="Genomic_DNA"/>
</dbReference>
<comment type="caution">
    <text evidence="1">The sequence shown here is derived from an EMBL/GenBank/DDBJ whole genome shotgun (WGS) entry which is preliminary data.</text>
</comment>
<reference evidence="2" key="1">
    <citation type="journal article" date="2019" name="Int. J. Syst. Evol. Microbiol.">
        <title>The Global Catalogue of Microorganisms (GCM) 10K type strain sequencing project: providing services to taxonomists for standard genome sequencing and annotation.</title>
        <authorList>
            <consortium name="The Broad Institute Genomics Platform"/>
            <consortium name="The Broad Institute Genome Sequencing Center for Infectious Disease"/>
            <person name="Wu L."/>
            <person name="Ma J."/>
        </authorList>
    </citation>
    <scope>NUCLEOTIDE SEQUENCE [LARGE SCALE GENOMIC DNA]</scope>
    <source>
        <strain evidence="2">CCUG 60523</strain>
    </source>
</reference>
<dbReference type="PROSITE" id="PS51257">
    <property type="entry name" value="PROKAR_LIPOPROTEIN"/>
    <property type="match status" value="1"/>
</dbReference>
<proteinExistence type="predicted"/>
<dbReference type="InterPro" id="IPR008719">
    <property type="entry name" value="N2O_reductase_NosL"/>
</dbReference>
<keyword evidence="2" id="KW-1185">Reference proteome</keyword>
<dbReference type="Proteomes" id="UP001595805">
    <property type="component" value="Unassembled WGS sequence"/>
</dbReference>
<organism evidence="1 2">
    <name type="scientific">Algoriphagus namhaensis</name>
    <dbReference type="NCBI Taxonomy" id="915353"/>
    <lineage>
        <taxon>Bacteria</taxon>
        <taxon>Pseudomonadati</taxon>
        <taxon>Bacteroidota</taxon>
        <taxon>Cytophagia</taxon>
        <taxon>Cytophagales</taxon>
        <taxon>Cyclobacteriaceae</taxon>
        <taxon>Algoriphagus</taxon>
    </lineage>
</organism>
<dbReference type="Pfam" id="PF05573">
    <property type="entry name" value="NosL"/>
    <property type="match status" value="1"/>
</dbReference>